<dbReference type="InParanoid" id="E9GLY9"/>
<dbReference type="InterPro" id="IPR001314">
    <property type="entry name" value="Peptidase_S1A"/>
</dbReference>
<dbReference type="SMART" id="SM00020">
    <property type="entry name" value="Tryp_SPc"/>
    <property type="match status" value="1"/>
</dbReference>
<dbReference type="InterPro" id="IPR001254">
    <property type="entry name" value="Trypsin_dom"/>
</dbReference>
<dbReference type="PRINTS" id="PR00722">
    <property type="entry name" value="CHYMOTRYPSIN"/>
</dbReference>
<dbReference type="GO" id="GO:0005615">
    <property type="term" value="C:extracellular space"/>
    <property type="evidence" value="ECO:0000318"/>
    <property type="project" value="GO_Central"/>
</dbReference>
<organism evidence="8 9">
    <name type="scientific">Daphnia pulex</name>
    <name type="common">Water flea</name>
    <dbReference type="NCBI Taxonomy" id="6669"/>
    <lineage>
        <taxon>Eukaryota</taxon>
        <taxon>Metazoa</taxon>
        <taxon>Ecdysozoa</taxon>
        <taxon>Arthropoda</taxon>
        <taxon>Crustacea</taxon>
        <taxon>Branchiopoda</taxon>
        <taxon>Diplostraca</taxon>
        <taxon>Cladocera</taxon>
        <taxon>Anomopoda</taxon>
        <taxon>Daphniidae</taxon>
        <taxon>Daphnia</taxon>
    </lineage>
</organism>
<evidence type="ECO:0000256" key="4">
    <source>
        <dbReference type="ARBA" id="ARBA00023157"/>
    </source>
</evidence>
<keyword evidence="2 5" id="KW-0378">Hydrolase</keyword>
<evidence type="ECO:0000256" key="1">
    <source>
        <dbReference type="ARBA" id="ARBA00022729"/>
    </source>
</evidence>
<dbReference type="GO" id="GO:0006508">
    <property type="term" value="P:proteolysis"/>
    <property type="evidence" value="ECO:0000318"/>
    <property type="project" value="GO_Central"/>
</dbReference>
<evidence type="ECO:0000256" key="5">
    <source>
        <dbReference type="RuleBase" id="RU363034"/>
    </source>
</evidence>
<dbReference type="OMA" id="VAGCQKG"/>
<proteinExistence type="predicted"/>
<dbReference type="FunFam" id="2.40.10.10:FF:000004">
    <property type="entry name" value="Tryptase gamma 1"/>
    <property type="match status" value="1"/>
</dbReference>
<dbReference type="InterPro" id="IPR018114">
    <property type="entry name" value="TRYPSIN_HIS"/>
</dbReference>
<dbReference type="KEGG" id="dpx:DAPPUDRAFT_347750"/>
<dbReference type="AlphaFoldDB" id="E9GLY9"/>
<dbReference type="PROSITE" id="PS50240">
    <property type="entry name" value="TRYPSIN_DOM"/>
    <property type="match status" value="1"/>
</dbReference>
<keyword evidence="3" id="KW-0865">Zymogen</keyword>
<keyword evidence="9" id="KW-1185">Reference proteome</keyword>
<dbReference type="FunFam" id="2.40.10.10:FF:000025">
    <property type="entry name" value="serine proteases 1/2"/>
    <property type="match status" value="1"/>
</dbReference>
<feature type="chain" id="PRO_5003241137" evidence="6">
    <location>
        <begin position="21"/>
        <end position="304"/>
    </location>
</feature>
<dbReference type="Pfam" id="PF00089">
    <property type="entry name" value="Trypsin"/>
    <property type="match status" value="1"/>
</dbReference>
<dbReference type="PANTHER" id="PTHR24252:SF7">
    <property type="entry name" value="HYALIN"/>
    <property type="match status" value="1"/>
</dbReference>
<keyword evidence="5" id="KW-0645">Protease</keyword>
<name>E9GLY9_DAPPU</name>
<dbReference type="PhylomeDB" id="E9GLY9"/>
<dbReference type="eggNOG" id="KOG3627">
    <property type="taxonomic scope" value="Eukaryota"/>
</dbReference>
<keyword evidence="4" id="KW-1015">Disulfide bond</keyword>
<protein>
    <submittedName>
        <fullName evidence="8">Chymotrypsin-like protein</fullName>
        <ecNumber evidence="8">3.4.21.32</ecNumber>
    </submittedName>
</protein>
<reference evidence="8 9" key="1">
    <citation type="journal article" date="2011" name="Science">
        <title>The ecoresponsive genome of Daphnia pulex.</title>
        <authorList>
            <person name="Colbourne J.K."/>
            <person name="Pfrender M.E."/>
            <person name="Gilbert D."/>
            <person name="Thomas W.K."/>
            <person name="Tucker A."/>
            <person name="Oakley T.H."/>
            <person name="Tokishita S."/>
            <person name="Aerts A."/>
            <person name="Arnold G.J."/>
            <person name="Basu M.K."/>
            <person name="Bauer D.J."/>
            <person name="Caceres C.E."/>
            <person name="Carmel L."/>
            <person name="Casola C."/>
            <person name="Choi J.H."/>
            <person name="Detter J.C."/>
            <person name="Dong Q."/>
            <person name="Dusheyko S."/>
            <person name="Eads B.D."/>
            <person name="Frohlich T."/>
            <person name="Geiler-Samerotte K.A."/>
            <person name="Gerlach D."/>
            <person name="Hatcher P."/>
            <person name="Jogdeo S."/>
            <person name="Krijgsveld J."/>
            <person name="Kriventseva E.V."/>
            <person name="Kultz D."/>
            <person name="Laforsch C."/>
            <person name="Lindquist E."/>
            <person name="Lopez J."/>
            <person name="Manak J.R."/>
            <person name="Muller J."/>
            <person name="Pangilinan J."/>
            <person name="Patwardhan R.P."/>
            <person name="Pitluck S."/>
            <person name="Pritham E.J."/>
            <person name="Rechtsteiner A."/>
            <person name="Rho M."/>
            <person name="Rogozin I.B."/>
            <person name="Sakarya O."/>
            <person name="Salamov A."/>
            <person name="Schaack S."/>
            <person name="Shapiro H."/>
            <person name="Shiga Y."/>
            <person name="Skalitzky C."/>
            <person name="Smith Z."/>
            <person name="Souvorov A."/>
            <person name="Sung W."/>
            <person name="Tang Z."/>
            <person name="Tsuchiya D."/>
            <person name="Tu H."/>
            <person name="Vos H."/>
            <person name="Wang M."/>
            <person name="Wolf Y.I."/>
            <person name="Yamagata H."/>
            <person name="Yamada T."/>
            <person name="Ye Y."/>
            <person name="Shaw J.R."/>
            <person name="Andrews J."/>
            <person name="Crease T.J."/>
            <person name="Tang H."/>
            <person name="Lucas S.M."/>
            <person name="Robertson H.M."/>
            <person name="Bork P."/>
            <person name="Koonin E.V."/>
            <person name="Zdobnov E.M."/>
            <person name="Grigoriev I.V."/>
            <person name="Lynch M."/>
            <person name="Boore J.L."/>
        </authorList>
    </citation>
    <scope>NUCLEOTIDE SEQUENCE [LARGE SCALE GENOMIC DNA]</scope>
</reference>
<evidence type="ECO:0000256" key="6">
    <source>
        <dbReference type="SAM" id="SignalP"/>
    </source>
</evidence>
<dbReference type="SUPFAM" id="SSF50494">
    <property type="entry name" value="Trypsin-like serine proteases"/>
    <property type="match status" value="1"/>
</dbReference>
<dbReference type="PROSITE" id="PS00134">
    <property type="entry name" value="TRYPSIN_HIS"/>
    <property type="match status" value="1"/>
</dbReference>
<evidence type="ECO:0000256" key="2">
    <source>
        <dbReference type="ARBA" id="ARBA00022801"/>
    </source>
</evidence>
<dbReference type="HOGENOM" id="CLU_006842_7_6_1"/>
<accession>E9GLY9</accession>
<dbReference type="CDD" id="cd00190">
    <property type="entry name" value="Tryp_SPc"/>
    <property type="match status" value="1"/>
</dbReference>
<feature type="domain" description="Peptidase S1" evidence="7">
    <location>
        <begin position="69"/>
        <end position="301"/>
    </location>
</feature>
<gene>
    <name evidence="8" type="primary">CHY1B</name>
    <name evidence="8" type="ORF">DAPPUDRAFT_347750</name>
</gene>
<dbReference type="InterPro" id="IPR043504">
    <property type="entry name" value="Peptidase_S1_PA_chymotrypsin"/>
</dbReference>
<dbReference type="PANTHER" id="PTHR24252">
    <property type="entry name" value="ACROSIN-RELATED"/>
    <property type="match status" value="1"/>
</dbReference>
<dbReference type="GO" id="GO:0004252">
    <property type="term" value="F:serine-type endopeptidase activity"/>
    <property type="evidence" value="ECO:0000318"/>
    <property type="project" value="GO_Central"/>
</dbReference>
<dbReference type="STRING" id="6669.E9GLY9"/>
<dbReference type="EMBL" id="GL732551">
    <property type="protein sequence ID" value="EFX79604.1"/>
    <property type="molecule type" value="Genomic_DNA"/>
</dbReference>
<evidence type="ECO:0000259" key="7">
    <source>
        <dbReference type="PROSITE" id="PS50240"/>
    </source>
</evidence>
<sequence>MNVSAAVVLLVAIVFAQAAARDLARYKPRGVLFPRPPSRNKKPIFPVKHTATINTRGFCGRENSTNSRIVGGTEAEPHSLPWQVALFVDDRFFCGGSLISNEWILTAAHCAEDAGFFDILLGSHNVRLNATEEPSRFEIRSNVSIVHPGWSSFRFMNDIALVKIPQPIKFTPEIQPVCLAPPSEPDHVDDILHVSGWGRHSELTPGISQVLREIDVPCISNEECALTYGETITDGIICISTAGGRGSCNGDSGGPLTFVNDGVHNQVGVVSFGSSMGCDKNLPAGFSRVSFYAEWISSITGLII</sequence>
<dbReference type="OrthoDB" id="9448935at2759"/>
<dbReference type="PROSITE" id="PS00135">
    <property type="entry name" value="TRYPSIN_SER"/>
    <property type="match status" value="1"/>
</dbReference>
<dbReference type="Gene3D" id="2.40.10.10">
    <property type="entry name" value="Trypsin-like serine proteases"/>
    <property type="match status" value="2"/>
</dbReference>
<dbReference type="EC" id="3.4.21.32" evidence="8"/>
<dbReference type="MEROPS" id="S01.123"/>
<keyword evidence="5" id="KW-0720">Serine protease</keyword>
<dbReference type="Proteomes" id="UP000000305">
    <property type="component" value="Unassembled WGS sequence"/>
</dbReference>
<dbReference type="InterPro" id="IPR009003">
    <property type="entry name" value="Peptidase_S1_PA"/>
</dbReference>
<evidence type="ECO:0000313" key="8">
    <source>
        <dbReference type="EMBL" id="EFX79604.1"/>
    </source>
</evidence>
<dbReference type="InterPro" id="IPR033116">
    <property type="entry name" value="TRYPSIN_SER"/>
</dbReference>
<dbReference type="FunCoup" id="E9GLY9">
    <property type="interactions" value="43"/>
</dbReference>
<evidence type="ECO:0000313" key="9">
    <source>
        <dbReference type="Proteomes" id="UP000000305"/>
    </source>
</evidence>
<keyword evidence="1 6" id="KW-0732">Signal</keyword>
<evidence type="ECO:0000256" key="3">
    <source>
        <dbReference type="ARBA" id="ARBA00023145"/>
    </source>
</evidence>
<feature type="signal peptide" evidence="6">
    <location>
        <begin position="1"/>
        <end position="20"/>
    </location>
</feature>